<dbReference type="InterPro" id="IPR027410">
    <property type="entry name" value="TCP-1-like_intermed_sf"/>
</dbReference>
<dbReference type="GO" id="GO:0140662">
    <property type="term" value="F:ATP-dependent protein folding chaperone"/>
    <property type="evidence" value="ECO:0007669"/>
    <property type="project" value="InterPro"/>
</dbReference>
<dbReference type="Gene3D" id="3.50.7.10">
    <property type="entry name" value="GroEL"/>
    <property type="match status" value="2"/>
</dbReference>
<reference evidence="6" key="1">
    <citation type="submission" date="2013-04" db="EMBL/GenBank/DDBJ databases">
        <authorList>
            <person name="Qu J."/>
            <person name="Murali S.C."/>
            <person name="Bandaranaike D."/>
            <person name="Bellair M."/>
            <person name="Blankenburg K."/>
            <person name="Chao H."/>
            <person name="Dinh H."/>
            <person name="Doddapaneni H."/>
            <person name="Downs B."/>
            <person name="Dugan-Rocha S."/>
            <person name="Elkadiri S."/>
            <person name="Gnanaolivu R.D."/>
            <person name="Hernandez B."/>
            <person name="Javaid M."/>
            <person name="Jayaseelan J.C."/>
            <person name="Lee S."/>
            <person name="Li M."/>
            <person name="Ming W."/>
            <person name="Munidasa M."/>
            <person name="Muniz J."/>
            <person name="Nguyen L."/>
            <person name="Ongeri F."/>
            <person name="Osuji N."/>
            <person name="Pu L.-L."/>
            <person name="Puazo M."/>
            <person name="Qu C."/>
            <person name="Quiroz J."/>
            <person name="Raj R."/>
            <person name="Weissenberger G."/>
            <person name="Xin Y."/>
            <person name="Zou X."/>
            <person name="Han Y."/>
            <person name="Richards S."/>
            <person name="Worley K."/>
            <person name="Muzny D."/>
            <person name="Gibbs R."/>
        </authorList>
    </citation>
    <scope>NUCLEOTIDE SEQUENCE</scope>
    <source>
        <strain evidence="6">Sampled in the wild</strain>
    </source>
</reference>
<keyword evidence="2 5" id="KW-0547">Nucleotide-binding</keyword>
<dbReference type="SUPFAM" id="SSF54849">
    <property type="entry name" value="GroEL-intermediate domain like"/>
    <property type="match status" value="1"/>
</dbReference>
<dbReference type="Proteomes" id="UP000792457">
    <property type="component" value="Unassembled WGS sequence"/>
</dbReference>
<protein>
    <recommendedName>
        <fullName evidence="8">T-complex protein 1 subunit gamma</fullName>
    </recommendedName>
</protein>
<dbReference type="InterPro" id="IPR017998">
    <property type="entry name" value="Chaperone_TCP-1"/>
</dbReference>
<proteinExistence type="inferred from homology"/>
<organism evidence="6 7">
    <name type="scientific">Ladona fulva</name>
    <name type="common">Scarce chaser dragonfly</name>
    <name type="synonym">Libellula fulva</name>
    <dbReference type="NCBI Taxonomy" id="123851"/>
    <lineage>
        <taxon>Eukaryota</taxon>
        <taxon>Metazoa</taxon>
        <taxon>Ecdysozoa</taxon>
        <taxon>Arthropoda</taxon>
        <taxon>Hexapoda</taxon>
        <taxon>Insecta</taxon>
        <taxon>Pterygota</taxon>
        <taxon>Palaeoptera</taxon>
        <taxon>Odonata</taxon>
        <taxon>Epiprocta</taxon>
        <taxon>Anisoptera</taxon>
        <taxon>Libelluloidea</taxon>
        <taxon>Libellulidae</taxon>
        <taxon>Ladona</taxon>
    </lineage>
</organism>
<dbReference type="Pfam" id="PF00118">
    <property type="entry name" value="Cpn60_TCP1"/>
    <property type="match status" value="1"/>
</dbReference>
<accession>A0A8K0JT35</accession>
<name>A0A8K0JT35_LADFU</name>
<comment type="caution">
    <text evidence="6">The sequence shown here is derived from an EMBL/GenBank/DDBJ whole genome shotgun (WGS) entry which is preliminary data.</text>
</comment>
<dbReference type="PANTHER" id="PTHR11353">
    <property type="entry name" value="CHAPERONIN"/>
    <property type="match status" value="1"/>
</dbReference>
<dbReference type="SUPFAM" id="SSF52029">
    <property type="entry name" value="GroEL apical domain-like"/>
    <property type="match status" value="2"/>
</dbReference>
<dbReference type="InterPro" id="IPR002423">
    <property type="entry name" value="Cpn60/GroEL/TCP-1"/>
</dbReference>
<dbReference type="Gene3D" id="1.10.560.10">
    <property type="entry name" value="GroEL-like equatorial domain"/>
    <property type="match status" value="1"/>
</dbReference>
<dbReference type="InterPro" id="IPR027409">
    <property type="entry name" value="GroEL-like_apical_dom_sf"/>
</dbReference>
<evidence type="ECO:0000256" key="4">
    <source>
        <dbReference type="ARBA" id="ARBA00023186"/>
    </source>
</evidence>
<dbReference type="GO" id="GO:0005524">
    <property type="term" value="F:ATP binding"/>
    <property type="evidence" value="ECO:0007669"/>
    <property type="project" value="UniProtKB-KW"/>
</dbReference>
<evidence type="ECO:0000256" key="2">
    <source>
        <dbReference type="ARBA" id="ARBA00022741"/>
    </source>
</evidence>
<feature type="non-terminal residue" evidence="6">
    <location>
        <position position="1"/>
    </location>
</feature>
<keyword evidence="7" id="KW-1185">Reference proteome</keyword>
<evidence type="ECO:0000256" key="3">
    <source>
        <dbReference type="ARBA" id="ARBA00022840"/>
    </source>
</evidence>
<evidence type="ECO:0000256" key="5">
    <source>
        <dbReference type="RuleBase" id="RU004187"/>
    </source>
</evidence>
<gene>
    <name evidence="6" type="ORF">J437_LFUL001282</name>
</gene>
<dbReference type="OrthoDB" id="275057at2759"/>
<comment type="similarity">
    <text evidence="1 5">Belongs to the TCP-1 chaperonin family.</text>
</comment>
<keyword evidence="3 5" id="KW-0067">ATP-binding</keyword>
<dbReference type="InterPro" id="IPR027413">
    <property type="entry name" value="GROEL-like_equatorial_sf"/>
</dbReference>
<sequence>MVAKIRDSDEILFLFQTNVEIMKEDDFTRMLQIEEEHVQKLCEDIIRLKPDVVFTEKGISDLAQHYFIKAGITALRRVRKSDNNRIARACGATVVNRTEELKEEDVGTGAGLFEIKKMGDEYFCFVTECQDPKACTILLRGASKDVLNETERNLQDALHVARNILLDPRLLPGGGAVEMAVAQIPGGSMDDSCILPGVMINKDVTHPKMKRYIKNPRIILLDCPLEYKKGESQ</sequence>
<evidence type="ECO:0008006" key="8">
    <source>
        <dbReference type="Google" id="ProtNLM"/>
    </source>
</evidence>
<dbReference type="EMBL" id="KZ308126">
    <property type="protein sequence ID" value="KAG8222190.1"/>
    <property type="molecule type" value="Genomic_DNA"/>
</dbReference>
<dbReference type="PRINTS" id="PR00304">
    <property type="entry name" value="TCOMPLEXTCP1"/>
</dbReference>
<evidence type="ECO:0000313" key="7">
    <source>
        <dbReference type="Proteomes" id="UP000792457"/>
    </source>
</evidence>
<reference evidence="6" key="2">
    <citation type="submission" date="2017-10" db="EMBL/GenBank/DDBJ databases">
        <title>Ladona fulva Genome sequencing and assembly.</title>
        <authorList>
            <person name="Murali S."/>
            <person name="Richards S."/>
            <person name="Bandaranaike D."/>
            <person name="Bellair M."/>
            <person name="Blankenburg K."/>
            <person name="Chao H."/>
            <person name="Dinh H."/>
            <person name="Doddapaneni H."/>
            <person name="Dugan-Rocha S."/>
            <person name="Elkadiri S."/>
            <person name="Gnanaolivu R."/>
            <person name="Hernandez B."/>
            <person name="Skinner E."/>
            <person name="Javaid M."/>
            <person name="Lee S."/>
            <person name="Li M."/>
            <person name="Ming W."/>
            <person name="Munidasa M."/>
            <person name="Muniz J."/>
            <person name="Nguyen L."/>
            <person name="Hughes D."/>
            <person name="Osuji N."/>
            <person name="Pu L.-L."/>
            <person name="Puazo M."/>
            <person name="Qu C."/>
            <person name="Quiroz J."/>
            <person name="Raj R."/>
            <person name="Weissenberger G."/>
            <person name="Xin Y."/>
            <person name="Zou X."/>
            <person name="Han Y."/>
            <person name="Worley K."/>
            <person name="Muzny D."/>
            <person name="Gibbs R."/>
        </authorList>
    </citation>
    <scope>NUCLEOTIDE SEQUENCE</scope>
    <source>
        <strain evidence="6">Sampled in the wild</strain>
    </source>
</reference>
<keyword evidence="4 5" id="KW-0143">Chaperone</keyword>
<dbReference type="Gene3D" id="3.30.260.10">
    <property type="entry name" value="TCP-1-like chaperonin intermediate domain"/>
    <property type="match status" value="1"/>
</dbReference>
<dbReference type="AlphaFoldDB" id="A0A8K0JT35"/>
<evidence type="ECO:0000256" key="1">
    <source>
        <dbReference type="ARBA" id="ARBA00008020"/>
    </source>
</evidence>
<evidence type="ECO:0000313" key="6">
    <source>
        <dbReference type="EMBL" id="KAG8222190.1"/>
    </source>
</evidence>